<reference evidence="1" key="1">
    <citation type="submission" date="2014-05" db="EMBL/GenBank/DDBJ databases">
        <authorList>
            <person name="Chronopoulou M."/>
        </authorList>
    </citation>
    <scope>NUCLEOTIDE SEQUENCE</scope>
    <source>
        <tissue evidence="1">Whole organism</tissue>
    </source>
</reference>
<organism evidence="1">
    <name type="scientific">Lepeophtheirus salmonis</name>
    <name type="common">Salmon louse</name>
    <name type="synonym">Caligus salmonis</name>
    <dbReference type="NCBI Taxonomy" id="72036"/>
    <lineage>
        <taxon>Eukaryota</taxon>
        <taxon>Metazoa</taxon>
        <taxon>Ecdysozoa</taxon>
        <taxon>Arthropoda</taxon>
        <taxon>Crustacea</taxon>
        <taxon>Multicrustacea</taxon>
        <taxon>Hexanauplia</taxon>
        <taxon>Copepoda</taxon>
        <taxon>Siphonostomatoida</taxon>
        <taxon>Caligidae</taxon>
        <taxon>Lepeophtheirus</taxon>
    </lineage>
</organism>
<name>A0A0K2ULG9_LEPSM</name>
<accession>A0A0K2ULG9</accession>
<dbReference type="EMBL" id="HACA01021569">
    <property type="protein sequence ID" value="CDW38930.1"/>
    <property type="molecule type" value="Transcribed_RNA"/>
</dbReference>
<sequence length="54" mass="6304">MGTLKRKMVLLLKDRTDKKLRVLIKETIKERGVVVLVLIEYFLFEGQNSVKVVD</sequence>
<evidence type="ECO:0000313" key="1">
    <source>
        <dbReference type="EMBL" id="CDW38930.1"/>
    </source>
</evidence>
<proteinExistence type="predicted"/>
<dbReference type="AlphaFoldDB" id="A0A0K2ULG9"/>
<protein>
    <submittedName>
        <fullName evidence="1">Uncharacterized protein</fullName>
    </submittedName>
</protein>